<feature type="region of interest" description="Disordered" evidence="1">
    <location>
        <begin position="1"/>
        <end position="303"/>
    </location>
</feature>
<feature type="compositionally biased region" description="Basic and acidic residues" evidence="1">
    <location>
        <begin position="260"/>
        <end position="271"/>
    </location>
</feature>
<accession>A0ABN9WNP5</accession>
<feature type="compositionally biased region" description="Basic and acidic residues" evidence="1">
    <location>
        <begin position="170"/>
        <end position="179"/>
    </location>
</feature>
<evidence type="ECO:0000313" key="3">
    <source>
        <dbReference type="Proteomes" id="UP001189429"/>
    </source>
</evidence>
<feature type="compositionally biased region" description="Basic residues" evidence="1">
    <location>
        <begin position="39"/>
        <end position="59"/>
    </location>
</feature>
<gene>
    <name evidence="2" type="ORF">PCOR1329_LOCUS69058</name>
</gene>
<proteinExistence type="predicted"/>
<dbReference type="Proteomes" id="UP001189429">
    <property type="component" value="Unassembled WGS sequence"/>
</dbReference>
<feature type="non-terminal residue" evidence="2">
    <location>
        <position position="303"/>
    </location>
</feature>
<name>A0ABN9WNP5_9DINO</name>
<protein>
    <submittedName>
        <fullName evidence="2">Uncharacterized protein</fullName>
    </submittedName>
</protein>
<feature type="non-terminal residue" evidence="2">
    <location>
        <position position="1"/>
    </location>
</feature>
<organism evidence="2 3">
    <name type="scientific">Prorocentrum cordatum</name>
    <dbReference type="NCBI Taxonomy" id="2364126"/>
    <lineage>
        <taxon>Eukaryota</taxon>
        <taxon>Sar</taxon>
        <taxon>Alveolata</taxon>
        <taxon>Dinophyceae</taxon>
        <taxon>Prorocentrales</taxon>
        <taxon>Prorocentraceae</taxon>
        <taxon>Prorocentrum</taxon>
    </lineage>
</organism>
<comment type="caution">
    <text evidence="2">The sequence shown here is derived from an EMBL/GenBank/DDBJ whole genome shotgun (WGS) entry which is preliminary data.</text>
</comment>
<evidence type="ECO:0000313" key="2">
    <source>
        <dbReference type="EMBL" id="CAK0888237.1"/>
    </source>
</evidence>
<feature type="compositionally biased region" description="Basic residues" evidence="1">
    <location>
        <begin position="114"/>
        <end position="126"/>
    </location>
</feature>
<evidence type="ECO:0000256" key="1">
    <source>
        <dbReference type="SAM" id="MobiDB-lite"/>
    </source>
</evidence>
<dbReference type="EMBL" id="CAUYUJ010019048">
    <property type="protein sequence ID" value="CAK0888237.1"/>
    <property type="molecule type" value="Genomic_DNA"/>
</dbReference>
<sequence>PPAQKGRRVLVATPAAAPVPVHGRAAVGPLRGRLQQGPSRRRRPLPGWRRLRARGRRGPRGGDLELGRDLGVQQRRGAPRQERPARADRGRAGRPGGRPGGLPPRGQRAQHAVQRVRRRRQRRVPAGRRPALASARGVARRPRGEDRAPGVRPRGHAPHDEVLAGRGHVRGADRRLDRRERRRGRAPHRQPAAVQQVCGPQPAAAPLAGRNSCAAGDSGARSQRPGLRQQAQRGAPGLLGGADRLLHGGGDAPPRQAEPPVRDRLGPRDVGADCLRGLAGLRGQGPLAHSEHDEPALAPTRPV</sequence>
<feature type="compositionally biased region" description="Basic and acidic residues" evidence="1">
    <location>
        <begin position="79"/>
        <end position="91"/>
    </location>
</feature>
<reference evidence="2" key="1">
    <citation type="submission" date="2023-10" db="EMBL/GenBank/DDBJ databases">
        <authorList>
            <person name="Chen Y."/>
            <person name="Shah S."/>
            <person name="Dougan E. K."/>
            <person name="Thang M."/>
            <person name="Chan C."/>
        </authorList>
    </citation>
    <scope>NUCLEOTIDE SEQUENCE [LARGE SCALE GENOMIC DNA]</scope>
</reference>
<feature type="compositionally biased region" description="Low complexity" evidence="1">
    <location>
        <begin position="104"/>
        <end position="113"/>
    </location>
</feature>
<keyword evidence="3" id="KW-1185">Reference proteome</keyword>
<feature type="compositionally biased region" description="Low complexity" evidence="1">
    <location>
        <begin position="9"/>
        <end position="21"/>
    </location>
</feature>